<keyword evidence="1" id="KW-0472">Membrane</keyword>
<dbReference type="Proteomes" id="UP001155241">
    <property type="component" value="Unassembled WGS sequence"/>
</dbReference>
<sequence length="70" mass="7752">MPRYSIAALLLLTFVIAMELTAWRIEPLLAAFPLVPVVALFVVLLVATIGRVVSALFGGGWSRRRRDVEE</sequence>
<accession>A0A9X2JEE8</accession>
<organism evidence="2 3">
    <name type="scientific">Aeoliella straminimaris</name>
    <dbReference type="NCBI Taxonomy" id="2954799"/>
    <lineage>
        <taxon>Bacteria</taxon>
        <taxon>Pseudomonadati</taxon>
        <taxon>Planctomycetota</taxon>
        <taxon>Planctomycetia</taxon>
        <taxon>Pirellulales</taxon>
        <taxon>Lacipirellulaceae</taxon>
        <taxon>Aeoliella</taxon>
    </lineage>
</organism>
<keyword evidence="1" id="KW-0812">Transmembrane</keyword>
<evidence type="ECO:0000313" key="2">
    <source>
        <dbReference type="EMBL" id="MCO6042940.1"/>
    </source>
</evidence>
<evidence type="ECO:0000313" key="3">
    <source>
        <dbReference type="Proteomes" id="UP001155241"/>
    </source>
</evidence>
<reference evidence="2" key="1">
    <citation type="submission" date="2022-06" db="EMBL/GenBank/DDBJ databases">
        <title>Aeoliella straminimaris, a novel planctomycete from sediments.</title>
        <authorList>
            <person name="Vitorino I.R."/>
            <person name="Lage O.M."/>
        </authorList>
    </citation>
    <scope>NUCLEOTIDE SEQUENCE</scope>
    <source>
        <strain evidence="2">ICT_H6.2</strain>
    </source>
</reference>
<keyword evidence="1" id="KW-1133">Transmembrane helix</keyword>
<keyword evidence="3" id="KW-1185">Reference proteome</keyword>
<feature type="transmembrane region" description="Helical" evidence="1">
    <location>
        <begin position="34"/>
        <end position="57"/>
    </location>
</feature>
<dbReference type="EMBL" id="JAMXLR010000015">
    <property type="protein sequence ID" value="MCO6042940.1"/>
    <property type="molecule type" value="Genomic_DNA"/>
</dbReference>
<name>A0A9X2JEE8_9BACT</name>
<comment type="caution">
    <text evidence="2">The sequence shown here is derived from an EMBL/GenBank/DDBJ whole genome shotgun (WGS) entry which is preliminary data.</text>
</comment>
<evidence type="ECO:0000256" key="1">
    <source>
        <dbReference type="SAM" id="Phobius"/>
    </source>
</evidence>
<dbReference type="RefSeq" id="WP_252851040.1">
    <property type="nucleotide sequence ID" value="NZ_JAMXLR010000015.1"/>
</dbReference>
<protein>
    <submittedName>
        <fullName evidence="2">Uncharacterized protein</fullName>
    </submittedName>
</protein>
<gene>
    <name evidence="2" type="ORF">NG895_03370</name>
</gene>
<proteinExistence type="predicted"/>
<dbReference type="AlphaFoldDB" id="A0A9X2JEE8"/>